<evidence type="ECO:0000313" key="1">
    <source>
        <dbReference type="EMBL" id="JAH78819.1"/>
    </source>
</evidence>
<dbReference type="EMBL" id="GBXM01029758">
    <property type="protein sequence ID" value="JAH78819.1"/>
    <property type="molecule type" value="Transcribed_RNA"/>
</dbReference>
<reference evidence="1" key="1">
    <citation type="submission" date="2014-11" db="EMBL/GenBank/DDBJ databases">
        <authorList>
            <person name="Amaro Gonzalez C."/>
        </authorList>
    </citation>
    <scope>NUCLEOTIDE SEQUENCE</scope>
</reference>
<organism evidence="1">
    <name type="scientific">Anguilla anguilla</name>
    <name type="common">European freshwater eel</name>
    <name type="synonym">Muraena anguilla</name>
    <dbReference type="NCBI Taxonomy" id="7936"/>
    <lineage>
        <taxon>Eukaryota</taxon>
        <taxon>Metazoa</taxon>
        <taxon>Chordata</taxon>
        <taxon>Craniata</taxon>
        <taxon>Vertebrata</taxon>
        <taxon>Euteleostomi</taxon>
        <taxon>Actinopterygii</taxon>
        <taxon>Neopterygii</taxon>
        <taxon>Teleostei</taxon>
        <taxon>Anguilliformes</taxon>
        <taxon>Anguillidae</taxon>
        <taxon>Anguilla</taxon>
    </lineage>
</organism>
<accession>A0A0E9VL32</accession>
<reference evidence="1" key="2">
    <citation type="journal article" date="2015" name="Fish Shellfish Immunol.">
        <title>Early steps in the European eel (Anguilla anguilla)-Vibrio vulnificus interaction in the gills: Role of the RtxA13 toxin.</title>
        <authorList>
            <person name="Callol A."/>
            <person name="Pajuelo D."/>
            <person name="Ebbesson L."/>
            <person name="Teles M."/>
            <person name="MacKenzie S."/>
            <person name="Amaro C."/>
        </authorList>
    </citation>
    <scope>NUCLEOTIDE SEQUENCE</scope>
</reference>
<proteinExistence type="predicted"/>
<dbReference type="AlphaFoldDB" id="A0A0E9VL32"/>
<protein>
    <submittedName>
        <fullName evidence="1">Uncharacterized protein</fullName>
    </submittedName>
</protein>
<sequence>MELLLGGESQSVAGVWGYRGDPISVATPPPHTHILNNLC</sequence>
<name>A0A0E9VL32_ANGAN</name>